<dbReference type="EMBL" id="CTRP01000004">
    <property type="protein sequence ID" value="CQR71270.1"/>
    <property type="molecule type" value="Genomic_DNA"/>
</dbReference>
<dbReference type="InterPro" id="IPR021745">
    <property type="entry name" value="CbiG_mid"/>
</dbReference>
<dbReference type="Pfam" id="PF11760">
    <property type="entry name" value="CbiG_N"/>
    <property type="match status" value="1"/>
</dbReference>
<dbReference type="Proteomes" id="UP000049855">
    <property type="component" value="Unassembled WGS sequence"/>
</dbReference>
<keyword evidence="5" id="KW-1185">Reference proteome</keyword>
<sequence length="357" mass="37954">MKVAVISVTNKGAELASKIAPLIGLEVDIYAKVGRNPCNEPHTYCCLGDLAGELFSNYDGLLFIMAAGIVVRVIAPYVRDKRVDPAVVVMDDGGNFAISLLSGHIGGANELAQRVGSAVGATPVITTATDVARLPAADVLAAKLNLVIEPFNSLKTINAAIVNGDNVKFFLDRELAGQEQYTCLAAKQGVVLADSSELALSEEYDAAVIITDRKLSIPKQHLYLRPGGLAIGLGCRRGTTSAEILAAISQACLTVKRSSNSVAIIGSTVVKEDEIGLLAAARQLAVPIKFFSNEQLQACIDQYDLSLSNFVKEKIGVGNVCEPAAILAGKSNNLILPKTKYPKVTVAITQVNYRWWE</sequence>
<feature type="domain" description="CobE/GbiG C-terminal" evidence="1">
    <location>
        <begin position="229"/>
        <end position="348"/>
    </location>
</feature>
<evidence type="ECO:0000313" key="5">
    <source>
        <dbReference type="Proteomes" id="UP000049855"/>
    </source>
</evidence>
<dbReference type="InterPro" id="IPR021744">
    <property type="entry name" value="CbiG_N"/>
</dbReference>
<dbReference type="Pfam" id="PF11761">
    <property type="entry name" value="CbiG_mid"/>
    <property type="match status" value="1"/>
</dbReference>
<dbReference type="InterPro" id="IPR052553">
    <property type="entry name" value="CbiG_hydrolase"/>
</dbReference>
<evidence type="ECO:0000259" key="3">
    <source>
        <dbReference type="Pfam" id="PF11761"/>
    </source>
</evidence>
<dbReference type="Gene3D" id="3.30.420.180">
    <property type="entry name" value="CobE/GbiG C-terminal domain"/>
    <property type="match status" value="1"/>
</dbReference>
<dbReference type="InterPro" id="IPR038029">
    <property type="entry name" value="GbiG_N_sf"/>
</dbReference>
<dbReference type="PANTHER" id="PTHR37477">
    <property type="entry name" value="COBALT-PRECORRIN-5A HYDROLASE"/>
    <property type="match status" value="1"/>
</dbReference>
<dbReference type="AlphaFoldDB" id="A0A0U1KUX3"/>
<gene>
    <name evidence="4" type="ORF">SpAn4DRAFT_3775</name>
</gene>
<evidence type="ECO:0000259" key="2">
    <source>
        <dbReference type="Pfam" id="PF11760"/>
    </source>
</evidence>
<name>A0A0U1KUX3_9FIRM</name>
<proteinExistence type="predicted"/>
<evidence type="ECO:0000313" key="4">
    <source>
        <dbReference type="EMBL" id="CQR71270.1"/>
    </source>
</evidence>
<dbReference type="RefSeq" id="WP_021167378.1">
    <property type="nucleotide sequence ID" value="NZ_CTRP01000004.1"/>
</dbReference>
<dbReference type="InterPro" id="IPR036518">
    <property type="entry name" value="CobE/GbiG_C_sf"/>
</dbReference>
<dbReference type="Gene3D" id="3.40.50.11220">
    <property type="match status" value="1"/>
</dbReference>
<dbReference type="SUPFAM" id="SSF159672">
    <property type="entry name" value="CbiG N-terminal domain-like"/>
    <property type="match status" value="1"/>
</dbReference>
<feature type="domain" description="Cobalamin synthesis G N-terminal" evidence="2">
    <location>
        <begin position="51"/>
        <end position="130"/>
    </location>
</feature>
<reference evidence="5" key="1">
    <citation type="submission" date="2015-03" db="EMBL/GenBank/DDBJ databases">
        <authorList>
            <person name="Nijsse Bart"/>
        </authorList>
    </citation>
    <scope>NUCLEOTIDE SEQUENCE [LARGE SCALE GENOMIC DNA]</scope>
</reference>
<dbReference type="PANTHER" id="PTHR37477:SF1">
    <property type="entry name" value="COBALT-PRECORRIN-5A HYDROLASE"/>
    <property type="match status" value="1"/>
</dbReference>
<dbReference type="Pfam" id="PF01890">
    <property type="entry name" value="CbiG_C"/>
    <property type="match status" value="1"/>
</dbReference>
<dbReference type="GO" id="GO:0009236">
    <property type="term" value="P:cobalamin biosynthetic process"/>
    <property type="evidence" value="ECO:0007669"/>
    <property type="project" value="InterPro"/>
</dbReference>
<evidence type="ECO:0000259" key="1">
    <source>
        <dbReference type="Pfam" id="PF01890"/>
    </source>
</evidence>
<dbReference type="SUPFAM" id="SSF159664">
    <property type="entry name" value="CobE/GbiG C-terminal domain-like"/>
    <property type="match status" value="1"/>
</dbReference>
<organism evidence="4 5">
    <name type="scientific">Sporomusa ovata</name>
    <dbReference type="NCBI Taxonomy" id="2378"/>
    <lineage>
        <taxon>Bacteria</taxon>
        <taxon>Bacillati</taxon>
        <taxon>Bacillota</taxon>
        <taxon>Negativicutes</taxon>
        <taxon>Selenomonadales</taxon>
        <taxon>Sporomusaceae</taxon>
        <taxon>Sporomusa</taxon>
    </lineage>
</organism>
<protein>
    <submittedName>
        <fullName evidence="4">Cobalamin biosynthesis protein CbiG</fullName>
    </submittedName>
</protein>
<feature type="domain" description="Cobalamin biosynthesis central region" evidence="3">
    <location>
        <begin position="135"/>
        <end position="226"/>
    </location>
</feature>
<accession>A0A0U1KUX3</accession>
<dbReference type="InterPro" id="IPR002750">
    <property type="entry name" value="CobE/GbiG_C"/>
</dbReference>